<feature type="domain" description="ABC transporter" evidence="6">
    <location>
        <begin position="8"/>
        <end position="259"/>
    </location>
</feature>
<evidence type="ECO:0000256" key="5">
    <source>
        <dbReference type="ARBA" id="ARBA00022840"/>
    </source>
</evidence>
<keyword evidence="3" id="KW-0813">Transport</keyword>
<dbReference type="KEGG" id="aak:AA2016_6561"/>
<comment type="subcellular location">
    <subcellularLocation>
        <location evidence="1">Cell inner membrane</location>
        <topology evidence="1">Peripheral membrane protein</topology>
    </subcellularLocation>
</comment>
<dbReference type="NCBIfam" id="TIGR01727">
    <property type="entry name" value="oligo_HPY"/>
    <property type="match status" value="1"/>
</dbReference>
<keyword evidence="10" id="KW-1185">Reference proteome</keyword>
<dbReference type="InterPro" id="IPR003593">
    <property type="entry name" value="AAA+_ATPase"/>
</dbReference>
<organism evidence="7 9">
    <name type="scientific">Aminobacter aminovorans</name>
    <name type="common">Chelatobacter heintzii</name>
    <dbReference type="NCBI Taxonomy" id="83263"/>
    <lineage>
        <taxon>Bacteria</taxon>
        <taxon>Pseudomonadati</taxon>
        <taxon>Pseudomonadota</taxon>
        <taxon>Alphaproteobacteria</taxon>
        <taxon>Hyphomicrobiales</taxon>
        <taxon>Phyllobacteriaceae</taxon>
        <taxon>Aminobacter</taxon>
    </lineage>
</organism>
<evidence type="ECO:0000259" key="6">
    <source>
        <dbReference type="PROSITE" id="PS50893"/>
    </source>
</evidence>
<dbReference type="Pfam" id="PF08352">
    <property type="entry name" value="oligo_HPY"/>
    <property type="match status" value="1"/>
</dbReference>
<keyword evidence="5 8" id="KW-0067">ATP-binding</keyword>
<dbReference type="GO" id="GO:0016887">
    <property type="term" value="F:ATP hydrolysis activity"/>
    <property type="evidence" value="ECO:0007669"/>
    <property type="project" value="InterPro"/>
</dbReference>
<dbReference type="AlphaFoldDB" id="A0AAC9ATQ1"/>
<geneLocation type="plasmid" evidence="7 9">
    <name>pAA04</name>
</geneLocation>
<dbReference type="GO" id="GO:0015833">
    <property type="term" value="P:peptide transport"/>
    <property type="evidence" value="ECO:0007669"/>
    <property type="project" value="InterPro"/>
</dbReference>
<dbReference type="Gene3D" id="3.40.50.300">
    <property type="entry name" value="P-loop containing nucleotide triphosphate hydrolases"/>
    <property type="match status" value="1"/>
</dbReference>
<dbReference type="GO" id="GO:0055085">
    <property type="term" value="P:transmembrane transport"/>
    <property type="evidence" value="ECO:0007669"/>
    <property type="project" value="UniProtKB-ARBA"/>
</dbReference>
<reference evidence="7 9" key="1">
    <citation type="submission" date="2016-03" db="EMBL/GenBank/DDBJ databases">
        <title>Complete genome of Aminobacter aminovorans KCTC 2477.</title>
        <authorList>
            <person name="Kim K.M."/>
        </authorList>
    </citation>
    <scope>NUCLEOTIDE SEQUENCE [LARGE SCALE GENOMIC DNA]</scope>
    <source>
        <strain evidence="7 9">KCTC 2477</strain>
        <plasmid evidence="7 9">pAA04</plasmid>
    </source>
</reference>
<reference evidence="8 10" key="2">
    <citation type="submission" date="2020-08" db="EMBL/GenBank/DDBJ databases">
        <title>Genomic Encyclopedia of Type Strains, Phase IV (KMG-IV): sequencing the most valuable type-strain genomes for metagenomic binning, comparative biology and taxonomic classification.</title>
        <authorList>
            <person name="Goeker M."/>
        </authorList>
    </citation>
    <scope>NUCLEOTIDE SEQUENCE [LARGE SCALE GENOMIC DNA]</scope>
    <source>
        <strain evidence="8 10">DSM 10368</strain>
    </source>
</reference>
<evidence type="ECO:0000256" key="3">
    <source>
        <dbReference type="ARBA" id="ARBA00022448"/>
    </source>
</evidence>
<protein>
    <submittedName>
        <fullName evidence="8">Oligopeptide/dipeptide ABC transporter ATP-binding protein</fullName>
    </submittedName>
    <submittedName>
        <fullName evidence="7">Peptide ABC transporter substrate-binding protein</fullName>
    </submittedName>
</protein>
<dbReference type="FunFam" id="3.40.50.300:FF:000016">
    <property type="entry name" value="Oligopeptide ABC transporter ATP-binding component"/>
    <property type="match status" value="1"/>
</dbReference>
<dbReference type="Pfam" id="PF00005">
    <property type="entry name" value="ABC_tran"/>
    <property type="match status" value="1"/>
</dbReference>
<evidence type="ECO:0000313" key="8">
    <source>
        <dbReference type="EMBL" id="MBB3708658.1"/>
    </source>
</evidence>
<comment type="similarity">
    <text evidence="2">Belongs to the ABC transporter superfamily.</text>
</comment>
<evidence type="ECO:0000313" key="7">
    <source>
        <dbReference type="EMBL" id="AMS45451.1"/>
    </source>
</evidence>
<evidence type="ECO:0000256" key="1">
    <source>
        <dbReference type="ARBA" id="ARBA00004417"/>
    </source>
</evidence>
<dbReference type="EMBL" id="CP015009">
    <property type="protein sequence ID" value="AMS45451.1"/>
    <property type="molecule type" value="Genomic_DNA"/>
</dbReference>
<dbReference type="InterPro" id="IPR027417">
    <property type="entry name" value="P-loop_NTPase"/>
</dbReference>
<dbReference type="InterPro" id="IPR003439">
    <property type="entry name" value="ABC_transporter-like_ATP-bd"/>
</dbReference>
<accession>A0AAC9ATQ1</accession>
<dbReference type="Proteomes" id="UP000075755">
    <property type="component" value="Plasmid pAA04"/>
</dbReference>
<dbReference type="GO" id="GO:0005524">
    <property type="term" value="F:ATP binding"/>
    <property type="evidence" value="ECO:0007669"/>
    <property type="project" value="UniProtKB-KW"/>
</dbReference>
<dbReference type="PROSITE" id="PS50893">
    <property type="entry name" value="ABC_TRANSPORTER_2"/>
    <property type="match status" value="1"/>
</dbReference>
<name>A0AAC9ATQ1_AMIAI</name>
<dbReference type="PROSITE" id="PS00211">
    <property type="entry name" value="ABC_TRANSPORTER_1"/>
    <property type="match status" value="1"/>
</dbReference>
<keyword evidence="7" id="KW-0614">Plasmid</keyword>
<proteinExistence type="inferred from homology"/>
<evidence type="ECO:0000256" key="4">
    <source>
        <dbReference type="ARBA" id="ARBA00022741"/>
    </source>
</evidence>
<dbReference type="InterPro" id="IPR013563">
    <property type="entry name" value="Oligopep_ABC_C"/>
</dbReference>
<dbReference type="Proteomes" id="UP000577697">
    <property type="component" value="Unassembled WGS sequence"/>
</dbReference>
<dbReference type="PANTHER" id="PTHR43776">
    <property type="entry name" value="TRANSPORT ATP-BINDING PROTEIN"/>
    <property type="match status" value="1"/>
</dbReference>
<dbReference type="PANTHER" id="PTHR43776:SF7">
    <property type="entry name" value="D,D-DIPEPTIDE TRANSPORT ATP-BINDING PROTEIN DDPF-RELATED"/>
    <property type="match status" value="1"/>
</dbReference>
<dbReference type="SMART" id="SM00382">
    <property type="entry name" value="AAA"/>
    <property type="match status" value="1"/>
</dbReference>
<dbReference type="CDD" id="cd03257">
    <property type="entry name" value="ABC_NikE_OppD_transporters"/>
    <property type="match status" value="1"/>
</dbReference>
<evidence type="ECO:0000313" key="10">
    <source>
        <dbReference type="Proteomes" id="UP000577697"/>
    </source>
</evidence>
<dbReference type="EMBL" id="JACICB010000021">
    <property type="protein sequence ID" value="MBB3708658.1"/>
    <property type="molecule type" value="Genomic_DNA"/>
</dbReference>
<dbReference type="RefSeq" id="WP_083948969.1">
    <property type="nucleotide sequence ID" value="NZ_CP015009.1"/>
</dbReference>
<evidence type="ECO:0000313" key="9">
    <source>
        <dbReference type="Proteomes" id="UP000075755"/>
    </source>
</evidence>
<sequence length="325" mass="34947">MSEEVLSLAVEGVSKSFALPRKHPFAPKLRVSAVADVNLNVRAGETVAIVGESGCGKSTLGRLVTGLSEPDTGHVKIGGVDRALTASSGKRDHLREVQLVFQDPLASLSPRRTVAQTLMEPLRNFDLCGSDVGRRRRVSELLEKVRIPASAGSRFPHEFSGGQRQRIAIARALATSPSLIVCDEAVAALDVSVKAQIINLLMDLQEAESISLLFISHDLPIVQHLADSVSVMYLGRIVESGSRDDVFLDPKHPYTQALLAASPMLQVGRRARATLTGEIPSPTDVPRGCAFSGRCPAAVSRCFVERPQLSRLGETHREVACHLVG</sequence>
<evidence type="ECO:0000256" key="2">
    <source>
        <dbReference type="ARBA" id="ARBA00005417"/>
    </source>
</evidence>
<dbReference type="InterPro" id="IPR050319">
    <property type="entry name" value="ABC_transp_ATP-bind"/>
</dbReference>
<gene>
    <name evidence="7" type="ORF">AA2016_6561</name>
    <name evidence="8" type="ORF">FHS67_004998</name>
</gene>
<dbReference type="GO" id="GO:0005886">
    <property type="term" value="C:plasma membrane"/>
    <property type="evidence" value="ECO:0007669"/>
    <property type="project" value="UniProtKB-SubCell"/>
</dbReference>
<dbReference type="SUPFAM" id="SSF52540">
    <property type="entry name" value="P-loop containing nucleoside triphosphate hydrolases"/>
    <property type="match status" value="1"/>
</dbReference>
<keyword evidence="4" id="KW-0547">Nucleotide-binding</keyword>
<dbReference type="InterPro" id="IPR017871">
    <property type="entry name" value="ABC_transporter-like_CS"/>
</dbReference>